<dbReference type="InterPro" id="IPR036390">
    <property type="entry name" value="WH_DNA-bd_sf"/>
</dbReference>
<keyword evidence="3" id="KW-0418">Kinase</keyword>
<keyword evidence="3" id="KW-0808">Transferase</keyword>
<dbReference type="EMBL" id="LK022848">
    <property type="protein sequence ID" value="CDR04473.1"/>
    <property type="molecule type" value="Genomic_DNA"/>
</dbReference>
<dbReference type="InterPro" id="IPR043129">
    <property type="entry name" value="ATPase_NBD"/>
</dbReference>
<dbReference type="Gene3D" id="3.30.420.40">
    <property type="match status" value="2"/>
</dbReference>
<dbReference type="SUPFAM" id="SSF53067">
    <property type="entry name" value="Actin-like ATPase domain"/>
    <property type="match status" value="1"/>
</dbReference>
<gene>
    <name evidence="3" type="ORF">J2Z30_003688</name>
    <name evidence="2" type="ORF">SIRAN1682</name>
</gene>
<sequence length="406" mass="42066">MGRLTGGDPSLLRRINSAVVLHALRAATASGTATGGAQDEAGGCAGSASLTDLTRVTGLSRPTVEGVIDGLADSGLVVEVPAEEGGVRRQGRPARRFRFRAEAGHLLGIEIGPHRVAALLSDLDGHALGSIVREVSEKASADERLERVRTTVADLLRRAGVARFSLRAVGVGSPGVVEADGTVHLCTALPGWTGLPLGERLRRSFRCPVLVENDANTAAVAEHWKGAAAGSDDVVFVLAGLSPGAGSLIGGRLHRGFGGAAGEIGALHLLGREAAPEEVLSTTGEPLNPLDEAQVAHVFALARDGDARARAAVDRFVRRLVHDTAALVLALDPEVVVVGGWAAGLDGVLAPLRDELSRYCLRPPQVALSLLGEAAVTTGALRLALDHVEQELFAVDSTVTTRRASR</sequence>
<organism evidence="2">
    <name type="scientific">Streptomyces iranensis</name>
    <dbReference type="NCBI Taxonomy" id="576784"/>
    <lineage>
        <taxon>Bacteria</taxon>
        <taxon>Bacillati</taxon>
        <taxon>Actinomycetota</taxon>
        <taxon>Actinomycetes</taxon>
        <taxon>Kitasatosporales</taxon>
        <taxon>Streptomycetaceae</taxon>
        <taxon>Streptomyces</taxon>
        <taxon>Streptomyces violaceusniger group</taxon>
    </lineage>
</organism>
<dbReference type="EMBL" id="JAGGLR010000009">
    <property type="protein sequence ID" value="MBP2062669.1"/>
    <property type="molecule type" value="Genomic_DNA"/>
</dbReference>
<dbReference type="Proteomes" id="UP000756710">
    <property type="component" value="Unassembled WGS sequence"/>
</dbReference>
<dbReference type="PANTHER" id="PTHR18964">
    <property type="entry name" value="ROK (REPRESSOR, ORF, KINASE) FAMILY"/>
    <property type="match status" value="1"/>
</dbReference>
<dbReference type="GO" id="GO:0016301">
    <property type="term" value="F:kinase activity"/>
    <property type="evidence" value="ECO:0007669"/>
    <property type="project" value="UniProtKB-KW"/>
</dbReference>
<dbReference type="AlphaFoldDB" id="A0A060ZG20"/>
<accession>A0A060ZG20</accession>
<dbReference type="HOGENOM" id="CLU_036604_13_3_11"/>
<keyword evidence="4" id="KW-1185">Reference proteome</keyword>
<dbReference type="InterPro" id="IPR000600">
    <property type="entry name" value="ROK"/>
</dbReference>
<evidence type="ECO:0000313" key="2">
    <source>
        <dbReference type="EMBL" id="CDR04473.1"/>
    </source>
</evidence>
<proteinExistence type="inferred from homology"/>
<dbReference type="Pfam" id="PF00480">
    <property type="entry name" value="ROK"/>
    <property type="match status" value="1"/>
</dbReference>
<protein>
    <submittedName>
        <fullName evidence="3">NBD/HSP70 family sugar kinase</fullName>
    </submittedName>
    <submittedName>
        <fullName evidence="2">ROK family protein</fullName>
    </submittedName>
</protein>
<name>A0A060ZG20_9ACTN</name>
<dbReference type="Gene3D" id="1.10.10.10">
    <property type="entry name" value="Winged helix-like DNA-binding domain superfamily/Winged helix DNA-binding domain"/>
    <property type="match status" value="1"/>
</dbReference>
<dbReference type="PANTHER" id="PTHR18964:SF149">
    <property type="entry name" value="BIFUNCTIONAL UDP-N-ACETYLGLUCOSAMINE 2-EPIMERASE_N-ACETYLMANNOSAMINE KINASE"/>
    <property type="match status" value="1"/>
</dbReference>
<dbReference type="RefSeq" id="WP_044568160.1">
    <property type="nucleotide sequence ID" value="NZ_BAABDR010000025.1"/>
</dbReference>
<dbReference type="SUPFAM" id="SSF46785">
    <property type="entry name" value="Winged helix' DNA-binding domain"/>
    <property type="match status" value="1"/>
</dbReference>
<evidence type="ECO:0000313" key="3">
    <source>
        <dbReference type="EMBL" id="MBP2062669.1"/>
    </source>
</evidence>
<evidence type="ECO:0000313" key="4">
    <source>
        <dbReference type="Proteomes" id="UP000756710"/>
    </source>
</evidence>
<reference evidence="2" key="1">
    <citation type="submission" date="2014-05" db="EMBL/GenBank/DDBJ databases">
        <authorList>
            <person name="Horn Fabian"/>
        </authorList>
    </citation>
    <scope>NUCLEOTIDE SEQUENCE</scope>
</reference>
<dbReference type="InterPro" id="IPR036388">
    <property type="entry name" value="WH-like_DNA-bd_sf"/>
</dbReference>
<evidence type="ECO:0000256" key="1">
    <source>
        <dbReference type="ARBA" id="ARBA00006479"/>
    </source>
</evidence>
<comment type="similarity">
    <text evidence="1">Belongs to the ROK (NagC/XylR) family.</text>
</comment>
<reference evidence="3 4" key="2">
    <citation type="submission" date="2021-03" db="EMBL/GenBank/DDBJ databases">
        <title>Genomic Encyclopedia of Type Strains, Phase IV (KMG-IV): sequencing the most valuable type-strain genomes for metagenomic binning, comparative biology and taxonomic classification.</title>
        <authorList>
            <person name="Goeker M."/>
        </authorList>
    </citation>
    <scope>NUCLEOTIDE SEQUENCE [LARGE SCALE GENOMIC DNA]</scope>
    <source>
        <strain evidence="3 4">DSM 41954</strain>
    </source>
</reference>